<protein>
    <recommendedName>
        <fullName evidence="10">CRAL-TRIO domain-containing protein</fullName>
    </recommendedName>
</protein>
<dbReference type="SUPFAM" id="SSF46938">
    <property type="entry name" value="CRAL/TRIO N-terminal domain"/>
    <property type="match status" value="1"/>
</dbReference>
<dbReference type="PANTHER" id="PTHR23324">
    <property type="entry name" value="SEC14 RELATED PROTEIN"/>
    <property type="match status" value="1"/>
</dbReference>
<keyword evidence="9" id="KW-0472">Membrane</keyword>
<keyword evidence="4" id="KW-0808">Transferase</keyword>
<proteinExistence type="inferred from homology"/>
<dbReference type="AlphaFoldDB" id="A0AAD5KX12"/>
<dbReference type="InterPro" id="IPR036598">
    <property type="entry name" value="GOLD_dom_sf"/>
</dbReference>
<evidence type="ECO:0000256" key="8">
    <source>
        <dbReference type="ARBA" id="ARBA00023034"/>
    </source>
</evidence>
<dbReference type="InterPro" id="IPR036865">
    <property type="entry name" value="CRAL-TRIO_dom_sf"/>
</dbReference>
<evidence type="ECO:0000259" key="10">
    <source>
        <dbReference type="PROSITE" id="PS50191"/>
    </source>
</evidence>
<evidence type="ECO:0000256" key="6">
    <source>
        <dbReference type="ARBA" id="ARBA00022968"/>
    </source>
</evidence>
<dbReference type="Pfam" id="PF00650">
    <property type="entry name" value="CRAL_TRIO"/>
    <property type="match status" value="1"/>
</dbReference>
<dbReference type="InterPro" id="IPR002659">
    <property type="entry name" value="Glyco_trans_31"/>
</dbReference>
<keyword evidence="8" id="KW-0333">Golgi apparatus</keyword>
<dbReference type="InterPro" id="IPR051064">
    <property type="entry name" value="SEC14/CRAL-TRIO_domain"/>
</dbReference>
<evidence type="ECO:0000313" key="11">
    <source>
        <dbReference type="EMBL" id="KAI9561204.1"/>
    </source>
</evidence>
<dbReference type="PANTHER" id="PTHR23324:SF83">
    <property type="entry name" value="SEC14-LIKE PROTEIN 2"/>
    <property type="match status" value="1"/>
</dbReference>
<dbReference type="CDD" id="cd00170">
    <property type="entry name" value="SEC14"/>
    <property type="match status" value="1"/>
</dbReference>
<keyword evidence="5" id="KW-0812">Transmembrane</keyword>
<keyword evidence="3" id="KW-0328">Glycosyltransferase</keyword>
<name>A0AAD5KX12_9CRUS</name>
<feature type="domain" description="CRAL-TRIO" evidence="10">
    <location>
        <begin position="146"/>
        <end position="302"/>
    </location>
</feature>
<sequence>MELSQHCPKQQTSSELLADIGPRLKCPDYKDNYLLASFLAQGTEMSKIETALHQMRNAVKDCKLSDSSDEFLLKWLRVQDFDVARANKMLRQTLEWRRVNKVDMLLDTYTVSEVIKKYFSIGRIGINQSRFLLSHHVVHISITSSVYISAMGRMDMKGLLLATRKNAFSDYLVYREEKYVKAAREERERTGRPITMHTVIFDFEHLSMKQLTCKQVAFEIIALSRLQFTHYPLNIRRSFVINAPKLCFQILIAMVKPFVHETILANMRVFGNDKTEWTSALLEEIDADQLPAFYGGTMTDPDGDPKCPSKFNMGGEVPQSYYLCSNAPVAKKYMETVHVLAGVGGRKKLKYKIETVPSVMRWEFMSEGGDIEFRVYNSSLNDEEDLVPPNRVDSHLVMEEGELTCHQPGKLTIDRHLFEEMAFHLRDAPYDGVDNYTRIMTALLGLKELTDVEPLVPGMGPVINDVSSFEYPFTIAPCRTKLSNHRSLFIAVISAPRNFERRAAIRRTWPNHLRNQTNSNKPMDIVGFSFVIGLTKDDVIQQKLKEENERYRDILQVNMYDKYRNLSVKVTGLLNWVHRYCPQVDFVLKVDDDVYVNVHNLATVLHSHPPSERSVYGRKCGGDTIHERIPRNDSKWVFTYESWPWRNIPQYYQGAGIVIAGSAVRPLLAAIQTTPYFIWDDMYLIGLCAVKAKLNIRTSKSIFVDWPKNYADPCFVRNTVTWTLKSPEQMNASHLVTHNLYRNSSVSRCIVRTYDVGTNKTLVNQLESIINETAIASEFPFGFMEQN</sequence>
<keyword evidence="6" id="KW-0735">Signal-anchor</keyword>
<comment type="caution">
    <text evidence="11">The sequence shown here is derived from an EMBL/GenBank/DDBJ whole genome shotgun (WGS) entry which is preliminary data.</text>
</comment>
<dbReference type="InterPro" id="IPR036273">
    <property type="entry name" value="CRAL/TRIO_N_dom_sf"/>
</dbReference>
<accession>A0AAD5KX12</accession>
<dbReference type="EMBL" id="WJBH02000003">
    <property type="protein sequence ID" value="KAI9561204.1"/>
    <property type="molecule type" value="Genomic_DNA"/>
</dbReference>
<evidence type="ECO:0000256" key="1">
    <source>
        <dbReference type="ARBA" id="ARBA00004323"/>
    </source>
</evidence>
<evidence type="ECO:0000256" key="7">
    <source>
        <dbReference type="ARBA" id="ARBA00022989"/>
    </source>
</evidence>
<comment type="subcellular location">
    <subcellularLocation>
        <location evidence="1">Golgi apparatus membrane</location>
        <topology evidence="1">Single-pass type II membrane protein</topology>
    </subcellularLocation>
</comment>
<dbReference type="Proteomes" id="UP000820818">
    <property type="component" value="Linkage Group LG3"/>
</dbReference>
<dbReference type="Gene3D" id="3.40.525.10">
    <property type="entry name" value="CRAL-TRIO lipid binding domain"/>
    <property type="match status" value="1"/>
</dbReference>
<dbReference type="GO" id="GO:0000139">
    <property type="term" value="C:Golgi membrane"/>
    <property type="evidence" value="ECO:0007669"/>
    <property type="project" value="UniProtKB-SubCell"/>
</dbReference>
<dbReference type="InterPro" id="IPR001251">
    <property type="entry name" value="CRAL-TRIO_dom"/>
</dbReference>
<evidence type="ECO:0000256" key="9">
    <source>
        <dbReference type="ARBA" id="ARBA00023136"/>
    </source>
</evidence>
<comment type="similarity">
    <text evidence="2">Belongs to the glycosyltransferase 31 family.</text>
</comment>
<dbReference type="Gene3D" id="3.90.550.50">
    <property type="match status" value="1"/>
</dbReference>
<dbReference type="PROSITE" id="PS50191">
    <property type="entry name" value="CRAL_TRIO"/>
    <property type="match status" value="1"/>
</dbReference>
<dbReference type="Pfam" id="PF01762">
    <property type="entry name" value="Galactosyl_T"/>
    <property type="match status" value="1"/>
</dbReference>
<dbReference type="FunFam" id="3.90.550.50:FF:000118">
    <property type="entry name" value="Hexosyltransferase"/>
    <property type="match status" value="1"/>
</dbReference>
<organism evidence="11 12">
    <name type="scientific">Daphnia sinensis</name>
    <dbReference type="NCBI Taxonomy" id="1820382"/>
    <lineage>
        <taxon>Eukaryota</taxon>
        <taxon>Metazoa</taxon>
        <taxon>Ecdysozoa</taxon>
        <taxon>Arthropoda</taxon>
        <taxon>Crustacea</taxon>
        <taxon>Branchiopoda</taxon>
        <taxon>Diplostraca</taxon>
        <taxon>Cladocera</taxon>
        <taxon>Anomopoda</taxon>
        <taxon>Daphniidae</taxon>
        <taxon>Daphnia</taxon>
        <taxon>Daphnia similis group</taxon>
    </lineage>
</organism>
<dbReference type="GO" id="GO:0016758">
    <property type="term" value="F:hexosyltransferase activity"/>
    <property type="evidence" value="ECO:0007669"/>
    <property type="project" value="InterPro"/>
</dbReference>
<evidence type="ECO:0000256" key="3">
    <source>
        <dbReference type="ARBA" id="ARBA00022676"/>
    </source>
</evidence>
<evidence type="ECO:0000256" key="5">
    <source>
        <dbReference type="ARBA" id="ARBA00022692"/>
    </source>
</evidence>
<dbReference type="SUPFAM" id="SSF52087">
    <property type="entry name" value="CRAL/TRIO domain"/>
    <property type="match status" value="1"/>
</dbReference>
<keyword evidence="7" id="KW-1133">Transmembrane helix</keyword>
<reference evidence="11 12" key="1">
    <citation type="submission" date="2022-05" db="EMBL/GenBank/DDBJ databases">
        <title>A multi-omics perspective on studying reproductive biology in Daphnia sinensis.</title>
        <authorList>
            <person name="Jia J."/>
        </authorList>
    </citation>
    <scope>NUCLEOTIDE SEQUENCE [LARGE SCALE GENOMIC DNA]</scope>
    <source>
        <strain evidence="11 12">WSL</strain>
    </source>
</reference>
<dbReference type="SUPFAM" id="SSF101576">
    <property type="entry name" value="Supernatant protein factor (SPF), C-terminal domain"/>
    <property type="match status" value="1"/>
</dbReference>
<dbReference type="InterPro" id="IPR011074">
    <property type="entry name" value="CRAL/TRIO_N_dom"/>
</dbReference>
<evidence type="ECO:0000256" key="2">
    <source>
        <dbReference type="ARBA" id="ARBA00008661"/>
    </source>
</evidence>
<dbReference type="Gene3D" id="2.60.120.680">
    <property type="entry name" value="GOLD domain"/>
    <property type="match status" value="1"/>
</dbReference>
<evidence type="ECO:0000313" key="12">
    <source>
        <dbReference type="Proteomes" id="UP000820818"/>
    </source>
</evidence>
<keyword evidence="12" id="KW-1185">Reference proteome</keyword>
<evidence type="ECO:0000256" key="4">
    <source>
        <dbReference type="ARBA" id="ARBA00022679"/>
    </source>
</evidence>
<dbReference type="SMART" id="SM01100">
    <property type="entry name" value="CRAL_TRIO_N"/>
    <property type="match status" value="1"/>
</dbReference>
<dbReference type="SMART" id="SM00516">
    <property type="entry name" value="SEC14"/>
    <property type="match status" value="1"/>
</dbReference>
<gene>
    <name evidence="11" type="ORF">GHT06_012160</name>
</gene>